<name>A0A8H8DJR7_9FUNG</name>
<keyword evidence="4 6" id="KW-0067">ATP-binding</keyword>
<comment type="caution">
    <text evidence="8">The sequence shown here is derived from an EMBL/GenBank/DDBJ whole genome shotgun (WGS) entry which is preliminary data.</text>
</comment>
<dbReference type="SUPFAM" id="SSF52540">
    <property type="entry name" value="P-loop containing nucleoside triphosphate hydrolases"/>
    <property type="match status" value="1"/>
</dbReference>
<feature type="domain" description="DEAD-box RNA helicase Q" evidence="7">
    <location>
        <begin position="87"/>
        <end position="115"/>
    </location>
</feature>
<gene>
    <name evidence="8" type="ORF">BJ554DRAFT_7575</name>
</gene>
<feature type="short sequence motif" description="Q motif" evidence="5">
    <location>
        <begin position="87"/>
        <end position="115"/>
    </location>
</feature>
<keyword evidence="1 6" id="KW-0547">Nucleotide-binding</keyword>
<dbReference type="InterPro" id="IPR027417">
    <property type="entry name" value="P-loop_NTPase"/>
</dbReference>
<dbReference type="EC" id="3.6.4.13" evidence="6"/>
<keyword evidence="2 6" id="KW-0378">Hydrolase</keyword>
<keyword evidence="3 6" id="KW-0347">Helicase</keyword>
<dbReference type="InterPro" id="IPR014014">
    <property type="entry name" value="RNA_helicase_DEAD_Q_motif"/>
</dbReference>
<dbReference type="Pfam" id="PF00270">
    <property type="entry name" value="DEAD"/>
    <property type="match status" value="1"/>
</dbReference>
<keyword evidence="6" id="KW-0694">RNA-binding</keyword>
<keyword evidence="9" id="KW-1185">Reference proteome</keyword>
<dbReference type="GO" id="GO:0003724">
    <property type="term" value="F:RNA helicase activity"/>
    <property type="evidence" value="ECO:0007669"/>
    <property type="project" value="UniProtKB-EC"/>
</dbReference>
<dbReference type="PANTHER" id="PTHR24031">
    <property type="entry name" value="RNA HELICASE"/>
    <property type="match status" value="1"/>
</dbReference>
<comment type="similarity">
    <text evidence="6">Belongs to the DEAD box helicase family.</text>
</comment>
<comment type="catalytic activity">
    <reaction evidence="6">
        <text>ATP + H2O = ADP + phosphate + H(+)</text>
        <dbReference type="Rhea" id="RHEA:13065"/>
        <dbReference type="ChEBI" id="CHEBI:15377"/>
        <dbReference type="ChEBI" id="CHEBI:15378"/>
        <dbReference type="ChEBI" id="CHEBI:30616"/>
        <dbReference type="ChEBI" id="CHEBI:43474"/>
        <dbReference type="ChEBI" id="CHEBI:456216"/>
        <dbReference type="EC" id="3.6.4.13"/>
    </reaction>
</comment>
<evidence type="ECO:0000256" key="5">
    <source>
        <dbReference type="PROSITE-ProRule" id="PRU00552"/>
    </source>
</evidence>
<dbReference type="Proteomes" id="UP000673691">
    <property type="component" value="Unassembled WGS sequence"/>
</dbReference>
<organism evidence="8 9">
    <name type="scientific">Olpidium bornovanus</name>
    <dbReference type="NCBI Taxonomy" id="278681"/>
    <lineage>
        <taxon>Eukaryota</taxon>
        <taxon>Fungi</taxon>
        <taxon>Fungi incertae sedis</taxon>
        <taxon>Olpidiomycota</taxon>
        <taxon>Olpidiomycotina</taxon>
        <taxon>Olpidiomycetes</taxon>
        <taxon>Olpidiales</taxon>
        <taxon>Olpidiaceae</taxon>
        <taxon>Olpidium</taxon>
    </lineage>
</organism>
<comment type="domain">
    <text evidence="6">The Q motif is unique to and characteristic of the DEAD box family of RNA helicases and controls ATP binding and hydrolysis.</text>
</comment>
<evidence type="ECO:0000259" key="7">
    <source>
        <dbReference type="PROSITE" id="PS51195"/>
    </source>
</evidence>
<evidence type="ECO:0000256" key="1">
    <source>
        <dbReference type="ARBA" id="ARBA00022741"/>
    </source>
</evidence>
<dbReference type="EMBL" id="JAEFCI010005300">
    <property type="protein sequence ID" value="KAG5460387.1"/>
    <property type="molecule type" value="Genomic_DNA"/>
</dbReference>
<dbReference type="Gene3D" id="3.40.50.300">
    <property type="entry name" value="P-loop containing nucleotide triphosphate hydrolases"/>
    <property type="match status" value="1"/>
</dbReference>
<protein>
    <recommendedName>
        <fullName evidence="6">ATP-dependent RNA helicase</fullName>
        <ecNumber evidence="6">3.6.4.13</ecNumber>
    </recommendedName>
</protein>
<evidence type="ECO:0000256" key="2">
    <source>
        <dbReference type="ARBA" id="ARBA00022801"/>
    </source>
</evidence>
<evidence type="ECO:0000256" key="3">
    <source>
        <dbReference type="ARBA" id="ARBA00022806"/>
    </source>
</evidence>
<dbReference type="GO" id="GO:0016787">
    <property type="term" value="F:hydrolase activity"/>
    <property type="evidence" value="ECO:0007669"/>
    <property type="project" value="UniProtKB-KW"/>
</dbReference>
<dbReference type="InterPro" id="IPR011545">
    <property type="entry name" value="DEAD/DEAH_box_helicase_dom"/>
</dbReference>
<proteinExistence type="inferred from homology"/>
<dbReference type="PROSITE" id="PS51195">
    <property type="entry name" value="Q_MOTIF"/>
    <property type="match status" value="1"/>
</dbReference>
<reference evidence="8 9" key="1">
    <citation type="journal article" name="Sci. Rep.">
        <title>Genome-scale phylogenetic analyses confirm Olpidium as the closest living zoosporic fungus to the non-flagellated, terrestrial fungi.</title>
        <authorList>
            <person name="Chang Y."/>
            <person name="Rochon D."/>
            <person name="Sekimoto S."/>
            <person name="Wang Y."/>
            <person name="Chovatia M."/>
            <person name="Sandor L."/>
            <person name="Salamov A."/>
            <person name="Grigoriev I.V."/>
            <person name="Stajich J.E."/>
            <person name="Spatafora J.W."/>
        </authorList>
    </citation>
    <scope>NUCLEOTIDE SEQUENCE [LARGE SCALE GENOMIC DNA]</scope>
    <source>
        <strain evidence="8">S191</strain>
    </source>
</reference>
<evidence type="ECO:0000256" key="4">
    <source>
        <dbReference type="ARBA" id="ARBA00022840"/>
    </source>
</evidence>
<evidence type="ECO:0000313" key="8">
    <source>
        <dbReference type="EMBL" id="KAG5460387.1"/>
    </source>
</evidence>
<dbReference type="AlphaFoldDB" id="A0A8H8DJR7"/>
<accession>A0A8H8DJR7</accession>
<sequence length="201" mass="22223">MADQDEVARRWGPLPQSTGNITTMGYDKAVYEFRGGESDAPQADGKLESQLFGEENHVHSGINFSKYDKIKVKVKVVGDIEAPKQCQTFQEMDLPPTVLKNIALARYNKPTPVQKAAIPAILRDYDVMAHAQTGSGKTAGKLWKRTLAFCLIYGINDGHSRSLSRALCLTASEEGSTAGTPCEAVWRPRRRTLHPHRRSNA</sequence>
<dbReference type="GO" id="GO:0005524">
    <property type="term" value="F:ATP binding"/>
    <property type="evidence" value="ECO:0007669"/>
    <property type="project" value="UniProtKB-UniRule"/>
</dbReference>
<evidence type="ECO:0000256" key="6">
    <source>
        <dbReference type="RuleBase" id="RU365068"/>
    </source>
</evidence>
<dbReference type="OrthoDB" id="2447276at2759"/>
<evidence type="ECO:0000313" key="9">
    <source>
        <dbReference type="Proteomes" id="UP000673691"/>
    </source>
</evidence>
<dbReference type="GO" id="GO:0003723">
    <property type="term" value="F:RNA binding"/>
    <property type="evidence" value="ECO:0007669"/>
    <property type="project" value="UniProtKB-UniRule"/>
</dbReference>
<comment type="function">
    <text evidence="6">RNA helicase.</text>
</comment>